<protein>
    <submittedName>
        <fullName evidence="10">Dolichyl-phosphate-mannose-protein mannosyltransferase</fullName>
    </submittedName>
</protein>
<feature type="transmembrane region" description="Helical" evidence="8">
    <location>
        <begin position="118"/>
        <end position="137"/>
    </location>
</feature>
<feature type="transmembrane region" description="Helical" evidence="8">
    <location>
        <begin position="329"/>
        <end position="349"/>
    </location>
</feature>
<accession>A0A1H6DFF1</accession>
<feature type="transmembrane region" description="Helical" evidence="8">
    <location>
        <begin position="207"/>
        <end position="228"/>
    </location>
</feature>
<evidence type="ECO:0000256" key="5">
    <source>
        <dbReference type="ARBA" id="ARBA00022692"/>
    </source>
</evidence>
<feature type="transmembrane region" description="Helical" evidence="8">
    <location>
        <begin position="248"/>
        <end position="274"/>
    </location>
</feature>
<keyword evidence="2" id="KW-1003">Cell membrane</keyword>
<dbReference type="InterPro" id="IPR050297">
    <property type="entry name" value="LipidA_mod_glycosyltrf_83"/>
</dbReference>
<dbReference type="Pfam" id="PF13231">
    <property type="entry name" value="PMT_2"/>
    <property type="match status" value="1"/>
</dbReference>
<reference evidence="12 13" key="2">
    <citation type="submission" date="2016-10" db="EMBL/GenBank/DDBJ databases">
        <authorList>
            <person name="Varghese N."/>
            <person name="Submissions S."/>
        </authorList>
    </citation>
    <scope>NUCLEOTIDE SEQUENCE [LARGE SCALE GENOMIC DNA]</scope>
    <source>
        <strain evidence="13">ATCC 20501</strain>
        <strain evidence="11 12">CGMCC 4.3529</strain>
    </source>
</reference>
<feature type="transmembrane region" description="Helical" evidence="8">
    <location>
        <begin position="286"/>
        <end position="317"/>
    </location>
</feature>
<sequence length="507" mass="54321">MTTALARTVPRKPDSALHPMTWRPVLLIASAVAAVLVLVSPRYGYFADELYFIAAGHHPSWGYADQPPLIPLIASTLDNMVPGSLVALRFPAALVMAAGVVVTALIARELGGGRRAQIAAAGTWAVTAQFASAGHMLTTWSIDPVLWTTASWLLVRWTRLRDDRLLLWAGAVTAVALQVKFLIPVLWLGVGIAALLTGPRELLRRPLLWCGATLCALTLTPTLLWQHANGWPQLQMPATVASENSTGWLTLPLAVACAGLVGAAAVCFGTWRLLRAPHLSPYRYLGWAAIGIALAFAAVGGRPYYVAGLFGLLYAVAAVEREHRPTRGWIVGTAYTASAVIAIAALPILPMSMIPKHDVFARGSIGWPELTAAVADAHRSTPPGTEVITHDYWSASALHHYGPAIGITEVHSGSRGFWHLSRPSGGQVLYVGGTRDHLLQHFREVRPMTTVDTGLAVDTYYEGTTIWLASGPRAPWSDLWPEFQRMGIFDGSTGTGSELPGAITGVA</sequence>
<keyword evidence="3 10" id="KW-0328">Glycosyltransferase</keyword>
<accession>A0A1I1R4Y0</accession>
<keyword evidence="5 8" id="KW-0812">Transmembrane</keyword>
<dbReference type="RefSeq" id="WP_093351037.1">
    <property type="nucleotide sequence ID" value="NZ_FNVB01000006.1"/>
</dbReference>
<dbReference type="EMBL" id="FNVB01000006">
    <property type="protein sequence ID" value="SEG84177.1"/>
    <property type="molecule type" value="Genomic_DNA"/>
</dbReference>
<evidence type="ECO:0000256" key="2">
    <source>
        <dbReference type="ARBA" id="ARBA00022475"/>
    </source>
</evidence>
<comment type="subcellular location">
    <subcellularLocation>
        <location evidence="1">Cell membrane</location>
        <topology evidence="1">Multi-pass membrane protein</topology>
    </subcellularLocation>
</comment>
<evidence type="ECO:0000313" key="13">
    <source>
        <dbReference type="Proteomes" id="UP000236729"/>
    </source>
</evidence>
<dbReference type="AlphaFoldDB" id="A0A1H6DFF1"/>
<evidence type="ECO:0000256" key="4">
    <source>
        <dbReference type="ARBA" id="ARBA00022679"/>
    </source>
</evidence>
<keyword evidence="4 10" id="KW-0808">Transferase</keyword>
<dbReference type="GO" id="GO:0016763">
    <property type="term" value="F:pentosyltransferase activity"/>
    <property type="evidence" value="ECO:0007669"/>
    <property type="project" value="TreeGrafter"/>
</dbReference>
<keyword evidence="12" id="KW-1185">Reference proteome</keyword>
<dbReference type="GO" id="GO:0009103">
    <property type="term" value="P:lipopolysaccharide biosynthetic process"/>
    <property type="evidence" value="ECO:0007669"/>
    <property type="project" value="UniProtKB-ARBA"/>
</dbReference>
<evidence type="ECO:0000256" key="7">
    <source>
        <dbReference type="ARBA" id="ARBA00023136"/>
    </source>
</evidence>
<evidence type="ECO:0000256" key="6">
    <source>
        <dbReference type="ARBA" id="ARBA00022989"/>
    </source>
</evidence>
<feature type="transmembrane region" description="Helical" evidence="8">
    <location>
        <begin position="86"/>
        <end position="106"/>
    </location>
</feature>
<evidence type="ECO:0000313" key="11">
    <source>
        <dbReference type="EMBL" id="SFD29396.1"/>
    </source>
</evidence>
<feature type="transmembrane region" description="Helical" evidence="8">
    <location>
        <begin position="21"/>
        <end position="40"/>
    </location>
</feature>
<reference evidence="10" key="1">
    <citation type="submission" date="2016-10" db="EMBL/GenBank/DDBJ databases">
        <authorList>
            <person name="de Groot N.N."/>
        </authorList>
    </citation>
    <scope>NUCLEOTIDE SEQUENCE [LARGE SCALE GENOMIC DNA]</scope>
    <source>
        <strain evidence="10">ATCC 20501</strain>
    </source>
</reference>
<feature type="domain" description="Glycosyltransferase RgtA/B/C/D-like" evidence="9">
    <location>
        <begin position="65"/>
        <end position="225"/>
    </location>
</feature>
<evidence type="ECO:0000313" key="12">
    <source>
        <dbReference type="Proteomes" id="UP000199690"/>
    </source>
</evidence>
<feature type="transmembrane region" description="Helical" evidence="8">
    <location>
        <begin position="165"/>
        <end position="195"/>
    </location>
</feature>
<dbReference type="GO" id="GO:0005886">
    <property type="term" value="C:plasma membrane"/>
    <property type="evidence" value="ECO:0007669"/>
    <property type="project" value="UniProtKB-SubCell"/>
</dbReference>
<dbReference type="PANTHER" id="PTHR33908:SF11">
    <property type="entry name" value="MEMBRANE PROTEIN"/>
    <property type="match status" value="1"/>
</dbReference>
<dbReference type="EMBL" id="FOME01000003">
    <property type="protein sequence ID" value="SFD29396.1"/>
    <property type="molecule type" value="Genomic_DNA"/>
</dbReference>
<dbReference type="Proteomes" id="UP000199690">
    <property type="component" value="Unassembled WGS sequence"/>
</dbReference>
<keyword evidence="6 8" id="KW-1133">Transmembrane helix</keyword>
<organism evidence="10 13">
    <name type="scientific">Saccharopolyspora kobensis</name>
    <dbReference type="NCBI Taxonomy" id="146035"/>
    <lineage>
        <taxon>Bacteria</taxon>
        <taxon>Bacillati</taxon>
        <taxon>Actinomycetota</taxon>
        <taxon>Actinomycetes</taxon>
        <taxon>Pseudonocardiales</taxon>
        <taxon>Pseudonocardiaceae</taxon>
        <taxon>Saccharopolyspora</taxon>
    </lineage>
</organism>
<proteinExistence type="predicted"/>
<evidence type="ECO:0000256" key="1">
    <source>
        <dbReference type="ARBA" id="ARBA00004651"/>
    </source>
</evidence>
<dbReference type="PANTHER" id="PTHR33908">
    <property type="entry name" value="MANNOSYLTRANSFERASE YKCB-RELATED"/>
    <property type="match status" value="1"/>
</dbReference>
<evidence type="ECO:0000256" key="3">
    <source>
        <dbReference type="ARBA" id="ARBA00022676"/>
    </source>
</evidence>
<evidence type="ECO:0000259" key="9">
    <source>
        <dbReference type="Pfam" id="PF13231"/>
    </source>
</evidence>
<gene>
    <name evidence="10" type="ORF">SAMN02982929_04386</name>
    <name evidence="11" type="ORF">SAMN05216506_103405</name>
</gene>
<evidence type="ECO:0000313" key="10">
    <source>
        <dbReference type="EMBL" id="SEG84177.1"/>
    </source>
</evidence>
<keyword evidence="7 8" id="KW-0472">Membrane</keyword>
<dbReference type="Proteomes" id="UP000236729">
    <property type="component" value="Unassembled WGS sequence"/>
</dbReference>
<dbReference type="InterPro" id="IPR038731">
    <property type="entry name" value="RgtA/B/C-like"/>
</dbReference>
<evidence type="ECO:0000256" key="8">
    <source>
        <dbReference type="SAM" id="Phobius"/>
    </source>
</evidence>
<name>A0A1H6DFF1_9PSEU</name>